<accession>A0AAD5YTC6</accession>
<evidence type="ECO:0000256" key="5">
    <source>
        <dbReference type="ARBA" id="ARBA00015162"/>
    </source>
</evidence>
<feature type="compositionally biased region" description="Basic and acidic residues" evidence="8">
    <location>
        <begin position="1"/>
        <end position="21"/>
    </location>
</feature>
<feature type="compositionally biased region" description="Basic and acidic residues" evidence="8">
    <location>
        <begin position="161"/>
        <end position="190"/>
    </location>
</feature>
<feature type="compositionally biased region" description="Low complexity" evidence="8">
    <location>
        <begin position="916"/>
        <end position="930"/>
    </location>
</feature>
<dbReference type="GO" id="GO:0005634">
    <property type="term" value="C:nucleus"/>
    <property type="evidence" value="ECO:0007669"/>
    <property type="project" value="UniProtKB-SubCell"/>
</dbReference>
<dbReference type="Pfam" id="PF14474">
    <property type="entry name" value="RTC4"/>
    <property type="match status" value="1"/>
</dbReference>
<feature type="compositionally biased region" description="Basic residues" evidence="8">
    <location>
        <begin position="839"/>
        <end position="850"/>
    </location>
</feature>
<comment type="caution">
    <text evidence="10">The sequence shown here is derived from an EMBL/GenBank/DDBJ whole genome shotgun (WGS) entry which is preliminary data.</text>
</comment>
<feature type="region of interest" description="Disordered" evidence="8">
    <location>
        <begin position="978"/>
        <end position="1006"/>
    </location>
</feature>
<evidence type="ECO:0000313" key="10">
    <source>
        <dbReference type="EMBL" id="KAJ3571044.1"/>
    </source>
</evidence>
<dbReference type="InterPro" id="IPR039024">
    <property type="entry name" value="RTC4"/>
</dbReference>
<keyword evidence="6" id="KW-0963">Cytoplasm</keyword>
<dbReference type="Proteomes" id="UP001213000">
    <property type="component" value="Unassembled WGS sequence"/>
</dbReference>
<evidence type="ECO:0000256" key="8">
    <source>
        <dbReference type="SAM" id="MobiDB-lite"/>
    </source>
</evidence>
<comment type="function">
    <text evidence="1">May be involved in a process influencing telomere capping.</text>
</comment>
<feature type="region of interest" description="Disordered" evidence="8">
    <location>
        <begin position="1"/>
        <end position="304"/>
    </location>
</feature>
<keyword evidence="11" id="KW-1185">Reference proteome</keyword>
<dbReference type="SMART" id="SM01312">
    <property type="entry name" value="RTC4"/>
    <property type="match status" value="1"/>
</dbReference>
<dbReference type="PANTHER" id="PTHR41391:SF1">
    <property type="entry name" value="RESTRICTION OF TELOMERE CAPPING PROTEIN 4"/>
    <property type="match status" value="1"/>
</dbReference>
<feature type="compositionally biased region" description="Basic and acidic residues" evidence="8">
    <location>
        <begin position="125"/>
        <end position="135"/>
    </location>
</feature>
<reference evidence="10" key="1">
    <citation type="submission" date="2022-07" db="EMBL/GenBank/DDBJ databases">
        <title>Genome Sequence of Leucocoprinus birnbaumii.</title>
        <authorList>
            <person name="Buettner E."/>
        </authorList>
    </citation>
    <scope>NUCLEOTIDE SEQUENCE</scope>
    <source>
        <strain evidence="10">VT141</strain>
    </source>
</reference>
<feature type="compositionally biased region" description="Polar residues" evidence="8">
    <location>
        <begin position="280"/>
        <end position="289"/>
    </location>
</feature>
<name>A0AAD5YTC6_9AGAR</name>
<feature type="compositionally biased region" description="Basic residues" evidence="8">
    <location>
        <begin position="352"/>
        <end position="361"/>
    </location>
</feature>
<feature type="region of interest" description="Disordered" evidence="8">
    <location>
        <begin position="319"/>
        <end position="361"/>
    </location>
</feature>
<feature type="compositionally biased region" description="Polar residues" evidence="8">
    <location>
        <begin position="931"/>
        <end position="947"/>
    </location>
</feature>
<dbReference type="GO" id="GO:0005737">
    <property type="term" value="C:cytoplasm"/>
    <property type="evidence" value="ECO:0007669"/>
    <property type="project" value="UniProtKB-SubCell"/>
</dbReference>
<evidence type="ECO:0000256" key="6">
    <source>
        <dbReference type="ARBA" id="ARBA00022490"/>
    </source>
</evidence>
<feature type="compositionally biased region" description="Polar residues" evidence="8">
    <location>
        <begin position="319"/>
        <end position="331"/>
    </location>
</feature>
<keyword evidence="7" id="KW-0539">Nucleus</keyword>
<evidence type="ECO:0000256" key="1">
    <source>
        <dbReference type="ARBA" id="ARBA00002738"/>
    </source>
</evidence>
<feature type="compositionally biased region" description="Polar residues" evidence="8">
    <location>
        <begin position="215"/>
        <end position="229"/>
    </location>
</feature>
<evidence type="ECO:0000259" key="9">
    <source>
        <dbReference type="SMART" id="SM01312"/>
    </source>
</evidence>
<feature type="compositionally biased region" description="Basic and acidic residues" evidence="8">
    <location>
        <begin position="721"/>
        <end position="733"/>
    </location>
</feature>
<feature type="compositionally biased region" description="Low complexity" evidence="8">
    <location>
        <begin position="136"/>
        <end position="146"/>
    </location>
</feature>
<evidence type="ECO:0000256" key="3">
    <source>
        <dbReference type="ARBA" id="ARBA00004496"/>
    </source>
</evidence>
<feature type="compositionally biased region" description="Polar residues" evidence="8">
    <location>
        <begin position="1053"/>
        <end position="1064"/>
    </location>
</feature>
<feature type="region of interest" description="Disordered" evidence="8">
    <location>
        <begin position="1026"/>
        <end position="1081"/>
    </location>
</feature>
<feature type="domain" description="Restriction of telomere capping protein 4 C-terminal" evidence="9">
    <location>
        <begin position="520"/>
        <end position="669"/>
    </location>
</feature>
<feature type="compositionally biased region" description="Basic residues" evidence="8">
    <location>
        <begin position="753"/>
        <end position="763"/>
    </location>
</feature>
<feature type="compositionally biased region" description="Basic and acidic residues" evidence="8">
    <location>
        <begin position="101"/>
        <end position="113"/>
    </location>
</feature>
<dbReference type="InterPro" id="IPR028094">
    <property type="entry name" value="RTC4_C"/>
</dbReference>
<feature type="compositionally biased region" description="Basic and acidic residues" evidence="8">
    <location>
        <begin position="693"/>
        <end position="706"/>
    </location>
</feature>
<feature type="compositionally biased region" description="Low complexity" evidence="8">
    <location>
        <begin position="43"/>
        <end position="58"/>
    </location>
</feature>
<protein>
    <recommendedName>
        <fullName evidence="5">Restriction of telomere capping protein 4</fullName>
    </recommendedName>
</protein>
<feature type="compositionally biased region" description="Basic and acidic residues" evidence="8">
    <location>
        <begin position="790"/>
        <end position="809"/>
    </location>
</feature>
<gene>
    <name evidence="10" type="ORF">NP233_g4012</name>
</gene>
<organism evidence="10 11">
    <name type="scientific">Leucocoprinus birnbaumii</name>
    <dbReference type="NCBI Taxonomy" id="56174"/>
    <lineage>
        <taxon>Eukaryota</taxon>
        <taxon>Fungi</taxon>
        <taxon>Dikarya</taxon>
        <taxon>Basidiomycota</taxon>
        <taxon>Agaricomycotina</taxon>
        <taxon>Agaricomycetes</taxon>
        <taxon>Agaricomycetidae</taxon>
        <taxon>Agaricales</taxon>
        <taxon>Agaricineae</taxon>
        <taxon>Agaricaceae</taxon>
        <taxon>Leucocoprinus</taxon>
    </lineage>
</organism>
<comment type="similarity">
    <text evidence="4">Belongs to the RTC4 family.</text>
</comment>
<dbReference type="PANTHER" id="PTHR41391">
    <property type="entry name" value="RESTRICTION OF TELOMERE CAPPING PROTEIN 4"/>
    <property type="match status" value="1"/>
</dbReference>
<feature type="compositionally biased region" description="Low complexity" evidence="8">
    <location>
        <begin position="245"/>
        <end position="273"/>
    </location>
</feature>
<evidence type="ECO:0000256" key="4">
    <source>
        <dbReference type="ARBA" id="ARBA00009461"/>
    </source>
</evidence>
<evidence type="ECO:0000256" key="2">
    <source>
        <dbReference type="ARBA" id="ARBA00004123"/>
    </source>
</evidence>
<feature type="region of interest" description="Disordered" evidence="8">
    <location>
        <begin position="667"/>
        <end position="950"/>
    </location>
</feature>
<proteinExistence type="inferred from homology"/>
<sequence length="1951" mass="217865">MERMESRHRRYGETLHTDKLARYNPLAAPRRNGVFEDLGSGLQRPSSQSSQKKPSQTRPKSRSRRSDSDFGSASEDEMDCFSQKSQGDETVVVKKKKKKNRSDYDPEVLEGKSHVIQKLKFSKNTKAEVDTENLRKPSTAASSSSKSKGKLDVKSPNSLRSNREDKADELEPSRDNTRARSDLPKSDTVSKKPRPRPKPVAPLPTSIQLDGETIVATNTSTTVKATRTRAQIPLLSPILKPTAGSSRRTSPPSSTNPSSTSSSNASTASSSSARPPPSLIDSSSLTPSRSAPHVQQPFPDLSPLHLSINKRSKVIASKSYPNVTSRTNTAGLSDFPAPSPLRDKARPVASKLSKKDKGKRKAVALAPFPMSTQDFRRRTPSDDETGSVRHARKRRIQLVDEASAMVNNIDPYEEEDSLFISPSVDPETLCPYCDSPLPPSPTPFFSKLLESALGKSHPDPRSTNPLGRKAPLSVFVVVCQRHDFETEVLPEAEAKGWPKSIDWEGLGDRVSRMKPDLKDIIHDSGEPDMQALINGEGGDLMTSFSCKGPRIRCVFWREAMKSFLKSGARGMADVRGQFLDFEKSQPGYYGELGQIIIQQTLLNMFPPDSFDPTLIKPFTATDFIQRILVPEVALRLIMEDRGLKGLMGAETALSILRESTTYGVTMFPEDSGEGVSSRKRAGRPSEIGVGDRIVMERAMKRRKEIEEGRDDDSELMFGNGDEEKKKGKRRAPDADNFFRLSEAEEVELPPSRKASKVTRKKRPATSDDDDDDAISIEPKSDGNDSEMDIFTDRSEVRPSKRKKSTDIGKKGKKRGVDVNADFGFSESEADEHERESPRKISKRDGKRKPRADHDINAIPPTAKSGGHDTNMSVDVLTDGSEIHSRPRRKTKPVNYTDVDSDEDLYLKDSKPGPVARPTSRLRSRTPSQTREISPSASEWQRARSPSVSEWGLSKRTNEEIGSKSPSLEILGVDICSAEDKRGTNGSTSKLKAVRTPAEKLQKSQSKQTICESDTVVDLDMNTPIPKRRDILRGLGNEDDATPKPITKRPIPRTGSQSNRQTVLSRASDPKDNKSKKLKLPGQGFKDWHFNLRSSLMPGNMSSSDESGEPVHTVEVKEVKYQRRNPIDTWLLFTQVWDYLSIENEVFGGPNSFAWVKSVICPSHIIASSLIMNLGSFTNLHSLELSFASEGVSTQDTVIHRLLDSFTRSATRMTLEKLTFTEIPRIDTKLLHSLSGTFPQLQSLELGSTKRIEFDCCIVCMEDSLECIRHSPIPDYYANAEKFAVDIASLSRSLAAMTKLKSLYLGILLSDAHILEEHFTHCDLDKGARGVVASLPSCNVCGEFREGTERREWSVSLALAQALPGLITVRWDTLFPPLACEGLESDEDGFYFTLEGDLVQVPSTVTFFIHRRSDSAPPSSNVNSNVTSTVPHTGLSKNTCSIQCGGSEDGATLPRAFKDDITSITVETNKIDKLIGRLRKERAHLQRRLNNLQSRTKVLPYEIISTIFRHICPQFDSQIRDLDTGSALKYPSERRISDLEEVGPLAPVILGAVSALWRQIAWSTPDLWTSFALKVNERKIHHQADLLHLYFQNAGNFPVSLELDFCGEFSNLDHPNDHTLAPIHAVILDHAPRVRSLRLSAVPLEWAASINGEFTSLENLALGWPFAGQVRRTQVLSFVDILALRRVTIQRLWAPLVLPWSQIVALDLDRMTIDTCVELLIECGNLEEYSMREPSFTPSDRRHPSLDGVITLDKLRVLVWTCLPDAWSIAMLEHVRFARLERIEWHGFPSDQNRNRIRDFFMDMPPTLQTLGLSRYDSSESLQETLINLPQVAHLELLSCQSRFCRSILHSLTPPLSLESHDQVLLPLLRRLTFDRCNEMHQFGTKGSLLFRDLFEMLHLRFSAAIMDQGGLVLQFKPRVKWRPDAQRVLAQLIHDGVITDILEGARSVAWL</sequence>
<evidence type="ECO:0000313" key="11">
    <source>
        <dbReference type="Proteomes" id="UP001213000"/>
    </source>
</evidence>
<evidence type="ECO:0000256" key="7">
    <source>
        <dbReference type="ARBA" id="ARBA00023242"/>
    </source>
</evidence>
<comment type="subcellular location">
    <subcellularLocation>
        <location evidence="3">Cytoplasm</location>
    </subcellularLocation>
    <subcellularLocation>
        <location evidence="2">Nucleus</location>
    </subcellularLocation>
</comment>
<dbReference type="EMBL" id="JANIEX010000205">
    <property type="protein sequence ID" value="KAJ3571044.1"/>
    <property type="molecule type" value="Genomic_DNA"/>
</dbReference>